<evidence type="ECO:0000256" key="1">
    <source>
        <dbReference type="SAM" id="MobiDB-lite"/>
    </source>
</evidence>
<gene>
    <name evidence="2" type="ORF">R1sor_002627</name>
</gene>
<dbReference type="Proteomes" id="UP001633002">
    <property type="component" value="Unassembled WGS sequence"/>
</dbReference>
<organism evidence="2 3">
    <name type="scientific">Riccia sorocarpa</name>
    <dbReference type="NCBI Taxonomy" id="122646"/>
    <lineage>
        <taxon>Eukaryota</taxon>
        <taxon>Viridiplantae</taxon>
        <taxon>Streptophyta</taxon>
        <taxon>Embryophyta</taxon>
        <taxon>Marchantiophyta</taxon>
        <taxon>Marchantiopsida</taxon>
        <taxon>Marchantiidae</taxon>
        <taxon>Marchantiales</taxon>
        <taxon>Ricciaceae</taxon>
        <taxon>Riccia</taxon>
    </lineage>
</organism>
<dbReference type="EMBL" id="JBJQOH010000006">
    <property type="protein sequence ID" value="KAL3684605.1"/>
    <property type="molecule type" value="Genomic_DNA"/>
</dbReference>
<name>A0ABD3H2I1_9MARC</name>
<protein>
    <recommendedName>
        <fullName evidence="4">Reverse transcriptase zinc-binding domain-containing protein</fullName>
    </recommendedName>
</protein>
<evidence type="ECO:0000313" key="2">
    <source>
        <dbReference type="EMBL" id="KAL3684605.1"/>
    </source>
</evidence>
<dbReference type="AlphaFoldDB" id="A0ABD3H2I1"/>
<evidence type="ECO:0000313" key="3">
    <source>
        <dbReference type="Proteomes" id="UP001633002"/>
    </source>
</evidence>
<feature type="region of interest" description="Disordered" evidence="1">
    <location>
        <begin position="347"/>
        <end position="385"/>
    </location>
</feature>
<accession>A0ABD3H2I1</accession>
<keyword evidence="3" id="KW-1185">Reference proteome</keyword>
<reference evidence="2 3" key="1">
    <citation type="submission" date="2024-09" db="EMBL/GenBank/DDBJ databases">
        <title>Chromosome-scale assembly of Riccia sorocarpa.</title>
        <authorList>
            <person name="Paukszto L."/>
        </authorList>
    </citation>
    <scope>NUCLEOTIDE SEQUENCE [LARGE SCALE GENOMIC DNA]</scope>
    <source>
        <strain evidence="2">LP-2024</strain>
        <tissue evidence="2">Aerial parts of the thallus</tissue>
    </source>
</reference>
<evidence type="ECO:0008006" key="4">
    <source>
        <dbReference type="Google" id="ProtNLM"/>
    </source>
</evidence>
<comment type="caution">
    <text evidence="2">The sequence shown here is derived from an EMBL/GenBank/DDBJ whole genome shotgun (WGS) entry which is preliminary data.</text>
</comment>
<proteinExistence type="predicted"/>
<feature type="compositionally biased region" description="Polar residues" evidence="1">
    <location>
        <begin position="354"/>
        <end position="373"/>
    </location>
</feature>
<sequence length="385" mass="44106">MLRFFHEREDDWMVAFGVLIGVTVSRGSWPRAMRLWNPGETLLARPPSKIPSAPTASGLLTVWHSAHKTLELPQAKVQVTRGMSVEIYLSIGMKQGWFTLTTVGEIRAMLRKNIIVQMGNWADWAVTMNANRPIRHLEETAVDNGLTLFCQSQELHQLEWRWKAMPRHTNCRGLIPRSQKWGKGNGICQRCRIEIETPDHLLWNCRQTVLKWRDYRYITEGLACHIPTALSFIEALDHALKVQQPVNYFPFLTMVRTTWLERNEAVFSNRQRKTPLAWVLTRGEKGINILKRQSTESTSWLAALQEADAALSQSLERLTGTTIEAAHDSLENEMPASRYDQFTEASRLAEYPESPTQIRSDSYVTESESSQRGNENECEQGTTDH</sequence>